<feature type="transmembrane region" description="Helical" evidence="1">
    <location>
        <begin position="111"/>
        <end position="131"/>
    </location>
</feature>
<reference evidence="2 3" key="1">
    <citation type="submission" date="2016-10" db="EMBL/GenBank/DDBJ databases">
        <authorList>
            <person name="de Groot N.N."/>
        </authorList>
    </citation>
    <scope>NUCLEOTIDE SEQUENCE [LARGE SCALE GENOMIC DNA]</scope>
    <source>
        <strain evidence="2 3">DSM 25294</strain>
    </source>
</reference>
<keyword evidence="3" id="KW-1185">Reference proteome</keyword>
<accession>A0A1G8XE48</accession>
<feature type="transmembrane region" description="Helical" evidence="1">
    <location>
        <begin position="218"/>
        <end position="240"/>
    </location>
</feature>
<feature type="transmembrane region" description="Helical" evidence="1">
    <location>
        <begin position="293"/>
        <end position="311"/>
    </location>
</feature>
<evidence type="ECO:0000313" key="3">
    <source>
        <dbReference type="Proteomes" id="UP000199382"/>
    </source>
</evidence>
<dbReference type="OrthoDB" id="7993201at2"/>
<feature type="transmembrane region" description="Helical" evidence="1">
    <location>
        <begin position="60"/>
        <end position="77"/>
    </location>
</feature>
<evidence type="ECO:0008006" key="4">
    <source>
        <dbReference type="Google" id="ProtNLM"/>
    </source>
</evidence>
<dbReference type="Proteomes" id="UP000199382">
    <property type="component" value="Unassembled WGS sequence"/>
</dbReference>
<keyword evidence="1" id="KW-0472">Membrane</keyword>
<feature type="transmembrane region" description="Helical" evidence="1">
    <location>
        <begin position="260"/>
        <end position="281"/>
    </location>
</feature>
<evidence type="ECO:0000256" key="1">
    <source>
        <dbReference type="SAM" id="Phobius"/>
    </source>
</evidence>
<feature type="transmembrane region" description="Helical" evidence="1">
    <location>
        <begin position="176"/>
        <end position="206"/>
    </location>
</feature>
<organism evidence="2 3">
    <name type="scientific">Aliiruegeria lutimaris</name>
    <dbReference type="NCBI Taxonomy" id="571298"/>
    <lineage>
        <taxon>Bacteria</taxon>
        <taxon>Pseudomonadati</taxon>
        <taxon>Pseudomonadota</taxon>
        <taxon>Alphaproteobacteria</taxon>
        <taxon>Rhodobacterales</taxon>
        <taxon>Roseobacteraceae</taxon>
        <taxon>Aliiruegeria</taxon>
    </lineage>
</organism>
<feature type="transmembrane region" description="Helical" evidence="1">
    <location>
        <begin position="143"/>
        <end position="164"/>
    </location>
</feature>
<gene>
    <name evidence="2" type="ORF">SAMN04488026_102621</name>
</gene>
<dbReference type="EMBL" id="FNEK01000026">
    <property type="protein sequence ID" value="SDJ88899.1"/>
    <property type="molecule type" value="Genomic_DNA"/>
</dbReference>
<feature type="transmembrane region" description="Helical" evidence="1">
    <location>
        <begin position="84"/>
        <end position="105"/>
    </location>
</feature>
<dbReference type="RefSeq" id="WP_093156826.1">
    <property type="nucleotide sequence ID" value="NZ_FNEK01000026.1"/>
</dbReference>
<sequence length="537" mass="58003">MQTRKGIVAFSLFLAGFWALLAGALLAKGGFYIGKHEGDTIHLADLVLRQAAGEWPHLDYMTPIGVLATAPIAFFAAQGMGLGMSILAAQAAVAALLLLPIWWIGITRLQAGWAMLYGAICLVMTMALVHGEPLPGISISMHYNRWAWVLSFLAITTVLLPPQGRGTGKAGRVADGLILGLCVAGLALIKVTYVAAFLPAILAGLLIRRDWRALKSALVAGLLVILLLTILAGPGFWLAYFGDMISVATEGDRLYPQASLTGVIIAPAYLGGSFLAIFSVVLLRQCGRQGEGLILLLLVPGFFYATFQNFGNDPQWMYLLGVLMLALRPEPGVENGWGWNMRLAVTLAACAAFALSLPSALNLTFSPFRHLALNPAEYDLLLPAKPEHDDIFFAKERNERPYGEISRPLAGADLEDPPVMLLGEQLPVCALERGTVTYLDAVGREIEAAGFAGRAIYHADLMSGIWLFGDFQRLHGAAPWRYSGVPGFEEADYLLVSFCPIVRVSRDGILGEVAKTGVGLKEVYRGNDFLLLEIQRP</sequence>
<evidence type="ECO:0000313" key="2">
    <source>
        <dbReference type="EMBL" id="SDJ88899.1"/>
    </source>
</evidence>
<keyword evidence="1" id="KW-1133">Transmembrane helix</keyword>
<name>A0A1G8XE48_9RHOB</name>
<proteinExistence type="predicted"/>
<protein>
    <recommendedName>
        <fullName evidence="4">DUF2029 domain-containing protein</fullName>
    </recommendedName>
</protein>
<feature type="transmembrane region" description="Helical" evidence="1">
    <location>
        <begin position="343"/>
        <end position="365"/>
    </location>
</feature>
<keyword evidence="1" id="KW-0812">Transmembrane</keyword>
<dbReference type="AlphaFoldDB" id="A0A1G8XE48"/>
<dbReference type="STRING" id="571298.SAMN04488026_102621"/>